<comment type="caution">
    <text evidence="2">The sequence shown here is derived from an EMBL/GenBank/DDBJ whole genome shotgun (WGS) entry which is preliminary data.</text>
</comment>
<dbReference type="SMART" id="SM00382">
    <property type="entry name" value="AAA"/>
    <property type="match status" value="1"/>
</dbReference>
<evidence type="ECO:0000313" key="3">
    <source>
        <dbReference type="Proteomes" id="UP001314241"/>
    </source>
</evidence>
<feature type="domain" description="AAA+ ATPase" evidence="1">
    <location>
        <begin position="28"/>
        <end position="349"/>
    </location>
</feature>
<keyword evidence="3" id="KW-1185">Reference proteome</keyword>
<dbReference type="InterPro" id="IPR008571">
    <property type="entry name" value="HerA-like"/>
</dbReference>
<sequence length="392" mass="44156">MKSQSKHNLLLGTGRWGQKVSPTYSELLGRHLLIVGQTGSGKSTTAKQIVAQLQEQNITNIIFDPTGEYSQQVANNVTYKLGENAFIDLAEQSAEQMMPLLGLDWDAELSSKFEAAVTSLRIQQKKGAQGVLNKINLPIADYEAAQEKLYPSDRQFNLSLLAKQIVQEFVVPFADDRADYSVLGQEADRPTIRKYWPEIMALQEKLAYTDLNHIFHFQEQNGSPLQYDLTFVLKQFDRATSSHRSLVLDLSTLQAHPQIQAQVVSFLMDSILYNRLKSGKKAPIAIFIDEAHRYLGPDERLKRHGIFHILREGRKSNLNLVLSSQSLLDMPAEMRGQFGQMLIHRYQIPADLAALVPSKILLRRLPKLPTGVALLTNGSKKKLIEIKNPNVE</sequence>
<dbReference type="PANTHER" id="PTHR42957">
    <property type="entry name" value="HELICASE MJ1565-RELATED"/>
    <property type="match status" value="1"/>
</dbReference>
<dbReference type="InterPro" id="IPR003593">
    <property type="entry name" value="AAA+_ATPase"/>
</dbReference>
<protein>
    <submittedName>
        <fullName evidence="2">Contains HAS-barrel and ATPase domains (HerA)</fullName>
    </submittedName>
</protein>
<evidence type="ECO:0000313" key="2">
    <source>
        <dbReference type="EMBL" id="CAK8054319.1"/>
    </source>
</evidence>
<dbReference type="EMBL" id="CAWVOH010000002">
    <property type="protein sequence ID" value="CAK8054319.1"/>
    <property type="molecule type" value="Genomic_DNA"/>
</dbReference>
<evidence type="ECO:0000259" key="1">
    <source>
        <dbReference type="SMART" id="SM00382"/>
    </source>
</evidence>
<reference evidence="2 3" key="1">
    <citation type="submission" date="2024-01" db="EMBL/GenBank/DDBJ databases">
        <authorList>
            <person name="Botero Cardona J."/>
        </authorList>
    </citation>
    <scope>NUCLEOTIDE SEQUENCE [LARGE SCALE GENOMIC DNA]</scope>
    <source>
        <strain evidence="2 3">LMG 33000</strain>
    </source>
</reference>
<dbReference type="InterPro" id="IPR027417">
    <property type="entry name" value="P-loop_NTPase"/>
</dbReference>
<dbReference type="Gene3D" id="3.40.50.300">
    <property type="entry name" value="P-loop containing nucleotide triphosphate hydrolases"/>
    <property type="match status" value="2"/>
</dbReference>
<dbReference type="RefSeq" id="WP_349641872.1">
    <property type="nucleotide sequence ID" value="NZ_CAWVOH010000002.1"/>
</dbReference>
<organism evidence="2 3">
    <name type="scientific">Eupransor demetentiae</name>
    <dbReference type="NCBI Taxonomy" id="3109584"/>
    <lineage>
        <taxon>Bacteria</taxon>
        <taxon>Bacillati</taxon>
        <taxon>Bacillota</taxon>
        <taxon>Bacilli</taxon>
        <taxon>Lactobacillales</taxon>
        <taxon>Lactobacillaceae</taxon>
        <taxon>Eupransor</taxon>
    </lineage>
</organism>
<dbReference type="Pfam" id="PF01935">
    <property type="entry name" value="DUF87"/>
    <property type="match status" value="1"/>
</dbReference>
<gene>
    <name evidence="2" type="ORF">R54876_GBNLAHCA_00883</name>
</gene>
<dbReference type="PANTHER" id="PTHR42957:SF1">
    <property type="entry name" value="HELICASE MJ1565-RELATED"/>
    <property type="match status" value="1"/>
</dbReference>
<dbReference type="SUPFAM" id="SSF52540">
    <property type="entry name" value="P-loop containing nucleoside triphosphate hydrolases"/>
    <property type="match status" value="1"/>
</dbReference>
<name>A0ABM9N557_9LACO</name>
<dbReference type="Proteomes" id="UP001314241">
    <property type="component" value="Unassembled WGS sequence"/>
</dbReference>
<accession>A0ABM9N557</accession>
<proteinExistence type="predicted"/>
<dbReference type="InterPro" id="IPR002789">
    <property type="entry name" value="HerA_central"/>
</dbReference>